<feature type="compositionally biased region" description="Polar residues" evidence="11">
    <location>
        <begin position="624"/>
        <end position="636"/>
    </location>
</feature>
<dbReference type="OrthoDB" id="9332038at2759"/>
<evidence type="ECO:0000256" key="1">
    <source>
        <dbReference type="ARBA" id="ARBA00008867"/>
    </source>
</evidence>
<evidence type="ECO:0000256" key="3">
    <source>
        <dbReference type="ARBA" id="ARBA00022527"/>
    </source>
</evidence>
<name>A0A9W8B0F4_9FUNG</name>
<keyword evidence="14" id="KW-1185">Reference proteome</keyword>
<evidence type="ECO:0000256" key="9">
    <source>
        <dbReference type="ARBA" id="ARBA00049308"/>
    </source>
</evidence>
<feature type="compositionally biased region" description="Polar residues" evidence="11">
    <location>
        <begin position="667"/>
        <end position="683"/>
    </location>
</feature>
<dbReference type="PANTHER" id="PTHR24058:SF22">
    <property type="entry name" value="DUAL SPECIFICITY TYROSINE-PHOSPHORYLATION-REGULATED KINASE 4"/>
    <property type="match status" value="1"/>
</dbReference>
<feature type="compositionally biased region" description="Polar residues" evidence="11">
    <location>
        <begin position="757"/>
        <end position="766"/>
    </location>
</feature>
<accession>A0A9W8B0F4</accession>
<feature type="region of interest" description="Disordered" evidence="11">
    <location>
        <begin position="814"/>
        <end position="852"/>
    </location>
</feature>
<feature type="compositionally biased region" description="Polar residues" evidence="11">
    <location>
        <begin position="423"/>
        <end position="436"/>
    </location>
</feature>
<keyword evidence="4 13" id="KW-0808">Transferase</keyword>
<keyword evidence="5" id="KW-0547">Nucleotide-binding</keyword>
<feature type="compositionally biased region" description="Basic and acidic residues" evidence="11">
    <location>
        <begin position="170"/>
        <end position="184"/>
    </location>
</feature>
<dbReference type="InterPro" id="IPR011009">
    <property type="entry name" value="Kinase-like_dom_sf"/>
</dbReference>
<evidence type="ECO:0000256" key="7">
    <source>
        <dbReference type="ARBA" id="ARBA00022840"/>
    </source>
</evidence>
<dbReference type="EMBL" id="JANBQB010000590">
    <property type="protein sequence ID" value="KAJ1974920.1"/>
    <property type="molecule type" value="Genomic_DNA"/>
</dbReference>
<evidence type="ECO:0000256" key="4">
    <source>
        <dbReference type="ARBA" id="ARBA00022679"/>
    </source>
</evidence>
<dbReference type="PROSITE" id="PS00108">
    <property type="entry name" value="PROTEIN_KINASE_ST"/>
    <property type="match status" value="1"/>
</dbReference>
<dbReference type="Gene3D" id="3.30.10.30">
    <property type="entry name" value="DYRK"/>
    <property type="match status" value="1"/>
</dbReference>
<proteinExistence type="inferred from homology"/>
<dbReference type="PROSITE" id="PS50011">
    <property type="entry name" value="PROTEIN_KINASE_DOM"/>
    <property type="match status" value="1"/>
</dbReference>
<dbReference type="PANTHER" id="PTHR24058">
    <property type="entry name" value="DUAL SPECIFICITY PROTEIN KINASE"/>
    <property type="match status" value="1"/>
</dbReference>
<comment type="caution">
    <text evidence="13">The sequence shown here is derived from an EMBL/GenBank/DDBJ whole genome shotgun (WGS) entry which is preliminary data.</text>
</comment>
<evidence type="ECO:0000256" key="2">
    <source>
        <dbReference type="ARBA" id="ARBA00013203"/>
    </source>
</evidence>
<evidence type="ECO:0000256" key="10">
    <source>
        <dbReference type="ARBA" id="ARBA00051680"/>
    </source>
</evidence>
<dbReference type="InterPro" id="IPR050494">
    <property type="entry name" value="Ser_Thr_dual-spec_kinase"/>
</dbReference>
<evidence type="ECO:0000256" key="6">
    <source>
        <dbReference type="ARBA" id="ARBA00022777"/>
    </source>
</evidence>
<feature type="region of interest" description="Disordered" evidence="11">
    <location>
        <begin position="170"/>
        <end position="227"/>
    </location>
</feature>
<feature type="region of interest" description="Disordered" evidence="11">
    <location>
        <begin position="398"/>
        <end position="557"/>
    </location>
</feature>
<feature type="region of interest" description="Disordered" evidence="11">
    <location>
        <begin position="1"/>
        <end position="41"/>
    </location>
</feature>
<comment type="catalytic activity">
    <reaction evidence="10">
        <text>L-tyrosyl-[protein] + ATP = O-phospho-L-tyrosyl-[protein] + ADP + H(+)</text>
        <dbReference type="Rhea" id="RHEA:10596"/>
        <dbReference type="Rhea" id="RHEA-COMP:10136"/>
        <dbReference type="Rhea" id="RHEA-COMP:20101"/>
        <dbReference type="ChEBI" id="CHEBI:15378"/>
        <dbReference type="ChEBI" id="CHEBI:30616"/>
        <dbReference type="ChEBI" id="CHEBI:46858"/>
        <dbReference type="ChEBI" id="CHEBI:61978"/>
        <dbReference type="ChEBI" id="CHEBI:456216"/>
        <dbReference type="EC" id="2.7.12.1"/>
    </reaction>
</comment>
<feature type="compositionally biased region" description="Polar residues" evidence="11">
    <location>
        <begin position="373"/>
        <end position="384"/>
    </location>
</feature>
<feature type="compositionally biased region" description="Basic and acidic residues" evidence="11">
    <location>
        <begin position="684"/>
        <end position="696"/>
    </location>
</feature>
<feature type="compositionally biased region" description="Polar residues" evidence="11">
    <location>
        <begin position="400"/>
        <end position="415"/>
    </location>
</feature>
<keyword evidence="3 13" id="KW-0723">Serine/threonine-protein kinase</keyword>
<dbReference type="GO" id="GO:0005737">
    <property type="term" value="C:cytoplasm"/>
    <property type="evidence" value="ECO:0007669"/>
    <property type="project" value="TreeGrafter"/>
</dbReference>
<evidence type="ECO:0000256" key="11">
    <source>
        <dbReference type="SAM" id="MobiDB-lite"/>
    </source>
</evidence>
<evidence type="ECO:0000259" key="12">
    <source>
        <dbReference type="PROSITE" id="PS50011"/>
    </source>
</evidence>
<dbReference type="SUPFAM" id="SSF56112">
    <property type="entry name" value="Protein kinase-like (PK-like)"/>
    <property type="match status" value="1"/>
</dbReference>
<evidence type="ECO:0000313" key="14">
    <source>
        <dbReference type="Proteomes" id="UP001151582"/>
    </source>
</evidence>
<feature type="compositionally biased region" description="Basic residues" evidence="11">
    <location>
        <begin position="439"/>
        <end position="450"/>
    </location>
</feature>
<dbReference type="GO" id="GO:0005856">
    <property type="term" value="C:cytoskeleton"/>
    <property type="evidence" value="ECO:0007669"/>
    <property type="project" value="TreeGrafter"/>
</dbReference>
<dbReference type="GO" id="GO:0004674">
    <property type="term" value="F:protein serine/threonine kinase activity"/>
    <property type="evidence" value="ECO:0007669"/>
    <property type="project" value="UniProtKB-KW"/>
</dbReference>
<dbReference type="Proteomes" id="UP001151582">
    <property type="component" value="Unassembled WGS sequence"/>
</dbReference>
<dbReference type="Gene3D" id="3.30.200.20">
    <property type="entry name" value="Phosphorylase Kinase, domain 1"/>
    <property type="match status" value="1"/>
</dbReference>
<feature type="region of interest" description="Disordered" evidence="11">
    <location>
        <begin position="1457"/>
        <end position="1529"/>
    </location>
</feature>
<comment type="catalytic activity">
    <reaction evidence="8">
        <text>L-seryl-[protein] + ATP = O-phospho-L-seryl-[protein] + ADP + H(+)</text>
        <dbReference type="Rhea" id="RHEA:17989"/>
        <dbReference type="Rhea" id="RHEA-COMP:9863"/>
        <dbReference type="Rhea" id="RHEA-COMP:11604"/>
        <dbReference type="ChEBI" id="CHEBI:15378"/>
        <dbReference type="ChEBI" id="CHEBI:29999"/>
        <dbReference type="ChEBI" id="CHEBI:30616"/>
        <dbReference type="ChEBI" id="CHEBI:83421"/>
        <dbReference type="ChEBI" id="CHEBI:456216"/>
        <dbReference type="EC" id="2.7.12.1"/>
    </reaction>
</comment>
<feature type="region of interest" description="Disordered" evidence="11">
    <location>
        <begin position="242"/>
        <end position="307"/>
    </location>
</feature>
<dbReference type="SMART" id="SM00220">
    <property type="entry name" value="S_TKc"/>
    <property type="match status" value="1"/>
</dbReference>
<sequence length="1529" mass="162880">MSSNLPRVEKDSGFNLRPSGRRYTTLTQGSPRPAPANLGSTTHRDLLASGAASNHTHRTLIPAANTDEQASVLGDSLPRPRRQSLAPQLLVSKPTSSSLTARDPTGPIKGRANRITGDFSALSGSVTPNEGSGTSNCLPAANTPRLREPLHRTLGRANIDVNALLKTAGAKRDTRPSILEDRRNSSQIPIPASKSKDRTTLLAPTGNDATTGSARWKTRRSAMIRPRSGEYAHLIKALGIGQDSDTASSPNRPSNKPLRQPNASAAVKRNQDPSRPKTSAGATPRDAVTSLSPNPTDGDSILNGGGLRSSPLAKATLHSALHAGKAATLGRHHTLTHHHATLPSATEIHFAQLSSPERTNNGSNYSLGHRVQDSSIGSTNSAVHPSIPQQAVLNYRQPPESLSSSHDDTTPSVRSPLSDPSDEPNSSGPSTPNASRDSLRKRTAAHHQFARRRDPSGQPTTSRKAPYKVDMGTNDLPISGKAALVSPSKQAESPVLPTSLASRVQQAHRKSSVGTDDQPDSSPYQRPARLPDPPTDRPTPKKSDPSSTNGVATIKPMTALANRLSQLDLKGSDTIATGRSARGAVSKVQQALSAMPNGGGSSEPIEKRRSRANLPTDLGLSHSLPKTNAPVITNSAVRKPTHRQSSDSTKPAIAGLAARRPSRVLPKTTNRVTDAIHGSSTTRTDSDTLGSRKDTGAKTITSQIRQAMTDSSAVSHRTSGAPLTGNTPRLGAKRSGVLTDSLHPAPGKADSRPIPPTQSKSYSMATAPTRPGPNKPGGPPMDTSVTPAGDHGSKAKAPTVANSMPQDMAIDMSAVTGSLGSGGPASKPAPGSPAPISHQRSGSRDRTGVPPLTPQVVLKVHGRYLSPYERTEILDYPHIYFFGQNVRKPPHQKSQQPLNHGYDDDRGDYIVVPHDHLVYRYEILETMGKGSFGQVLRVLDHKTGKQAAIKIIRNKRRFHCQAQIEIKLLETIRRWDADNTHHVIHIVDQFNFRNHLCIVTELLSINLYEYIRAHQFQGFSLPLIRQFAIQLLQCLILLHRHKLIHCDLKPENILLVHPKQTAIKVIDFGSSCFEHERIYSYIQSRFYRSPEVILGMSYSMGIDMWSLGCILAELYTGYPLFPGENEQDQLSCIMELLGPPPVYLLEHASRRGEFFDAAGQPIPFVNSKGKRRRPGTKQLAPVLKTNDALFLDFLYRCLEWDPKRRMSPEDAACHGWVTGMAALGPLGVGSSGDQLVRRAKGLPAVPKGTGMMAMPPPGLGGGVGGSGPHPPAGIHRRPPPLDISRNAAMMASVSNGGGNSAGSGGGGYHQTGAPYSAGYTDAPPRPPQPPPHAYPATHHHGHGPGSHPPASATVVNMDGGTASSHRMAKPNTNSNHIDSAGPSSQSSYGSTSTGAPPAGSYGGAVGFAHYPPPPASVAPANPHVPAMLSSATAYPSSTLHHKSSHPHLYRQSFPSTQQHHLAHLTGGYMPPPPTAAYGGHPLSAGAEGSGARHSHPHAHAQPPHHHHLPNPPPPAHYSSGPTQVITSKK</sequence>
<protein>
    <recommendedName>
        <fullName evidence="2">dual-specificity kinase</fullName>
        <ecNumber evidence="2">2.7.12.1</ecNumber>
    </recommendedName>
</protein>
<dbReference type="Gene3D" id="1.10.510.10">
    <property type="entry name" value="Transferase(Phosphotransferase) domain 1"/>
    <property type="match status" value="1"/>
</dbReference>
<dbReference type="GO" id="GO:0004712">
    <property type="term" value="F:protein serine/threonine/tyrosine kinase activity"/>
    <property type="evidence" value="ECO:0007669"/>
    <property type="project" value="UniProtKB-EC"/>
</dbReference>
<feature type="region of interest" description="Disordered" evidence="11">
    <location>
        <begin position="73"/>
        <end position="142"/>
    </location>
</feature>
<feature type="compositionally biased region" description="Pro residues" evidence="11">
    <location>
        <begin position="770"/>
        <end position="779"/>
    </location>
</feature>
<dbReference type="EC" id="2.7.12.1" evidence="2"/>
<feature type="compositionally biased region" description="Polar residues" evidence="11">
    <location>
        <begin position="122"/>
        <end position="137"/>
    </location>
</feature>
<feature type="compositionally biased region" description="Pro residues" evidence="11">
    <location>
        <begin position="1323"/>
        <end position="1333"/>
    </location>
</feature>
<feature type="region of interest" description="Disordered" evidence="11">
    <location>
        <begin position="1258"/>
        <end position="1396"/>
    </location>
</feature>
<dbReference type="Pfam" id="PF00069">
    <property type="entry name" value="Pkinase"/>
    <property type="match status" value="1"/>
</dbReference>
<feature type="compositionally biased region" description="Polar residues" evidence="11">
    <location>
        <begin position="698"/>
        <end position="718"/>
    </location>
</feature>
<dbReference type="InterPro" id="IPR042521">
    <property type="entry name" value="DYRK"/>
</dbReference>
<dbReference type="InterPro" id="IPR008271">
    <property type="entry name" value="Ser/Thr_kinase_AS"/>
</dbReference>
<keyword evidence="6 13" id="KW-0418">Kinase</keyword>
<dbReference type="GO" id="GO:0005524">
    <property type="term" value="F:ATP binding"/>
    <property type="evidence" value="ECO:0007669"/>
    <property type="project" value="UniProtKB-KW"/>
</dbReference>
<evidence type="ECO:0000256" key="8">
    <source>
        <dbReference type="ARBA" id="ARBA00049003"/>
    </source>
</evidence>
<reference evidence="13" key="1">
    <citation type="submission" date="2022-07" db="EMBL/GenBank/DDBJ databases">
        <title>Phylogenomic reconstructions and comparative analyses of Kickxellomycotina fungi.</title>
        <authorList>
            <person name="Reynolds N.K."/>
            <person name="Stajich J.E."/>
            <person name="Barry K."/>
            <person name="Grigoriev I.V."/>
            <person name="Crous P."/>
            <person name="Smith M.E."/>
        </authorList>
    </citation>
    <scope>NUCLEOTIDE SEQUENCE</scope>
    <source>
        <strain evidence="13">RSA 567</strain>
    </source>
</reference>
<feature type="domain" description="Protein kinase" evidence="12">
    <location>
        <begin position="921"/>
        <end position="1217"/>
    </location>
</feature>
<organism evidence="13 14">
    <name type="scientific">Dimargaris verticillata</name>
    <dbReference type="NCBI Taxonomy" id="2761393"/>
    <lineage>
        <taxon>Eukaryota</taxon>
        <taxon>Fungi</taxon>
        <taxon>Fungi incertae sedis</taxon>
        <taxon>Zoopagomycota</taxon>
        <taxon>Kickxellomycotina</taxon>
        <taxon>Dimargaritomycetes</taxon>
        <taxon>Dimargaritales</taxon>
        <taxon>Dimargaritaceae</taxon>
        <taxon>Dimargaris</taxon>
    </lineage>
</organism>
<feature type="region of interest" description="Disordered" evidence="11">
    <location>
        <begin position="355"/>
        <end position="384"/>
    </location>
</feature>
<feature type="compositionally biased region" description="Polar residues" evidence="11">
    <location>
        <begin position="512"/>
        <end position="524"/>
    </location>
</feature>
<feature type="compositionally biased region" description="Polar residues" evidence="11">
    <location>
        <begin position="243"/>
        <end position="254"/>
    </location>
</feature>
<dbReference type="CDD" id="cd14210">
    <property type="entry name" value="PKc_DYRK"/>
    <property type="match status" value="1"/>
</dbReference>
<feature type="compositionally biased region" description="Basic residues" evidence="11">
    <location>
        <begin position="1492"/>
        <end position="1508"/>
    </location>
</feature>
<feature type="compositionally biased region" description="Low complexity" evidence="11">
    <location>
        <begin position="1379"/>
        <end position="1395"/>
    </location>
</feature>
<feature type="region of interest" description="Disordered" evidence="11">
    <location>
        <begin position="573"/>
        <end position="799"/>
    </location>
</feature>
<keyword evidence="7" id="KW-0067">ATP-binding</keyword>
<dbReference type="InterPro" id="IPR000719">
    <property type="entry name" value="Prot_kinase_dom"/>
</dbReference>
<feature type="compositionally biased region" description="Polar residues" evidence="11">
    <location>
        <begin position="355"/>
        <end position="366"/>
    </location>
</feature>
<feature type="compositionally biased region" description="Gly residues" evidence="11">
    <location>
        <begin position="1295"/>
        <end position="1309"/>
    </location>
</feature>
<feature type="compositionally biased region" description="Low complexity" evidence="11">
    <location>
        <begin position="824"/>
        <end position="837"/>
    </location>
</feature>
<comment type="similarity">
    <text evidence="1">Belongs to the protein kinase superfamily. CMGC Ser/Thr protein kinase family. MNB/DYRK subfamily.</text>
</comment>
<feature type="compositionally biased region" description="Basic and acidic residues" evidence="11">
    <location>
        <begin position="534"/>
        <end position="544"/>
    </location>
</feature>
<comment type="catalytic activity">
    <reaction evidence="9">
        <text>L-threonyl-[protein] + ATP = O-phospho-L-threonyl-[protein] + ADP + H(+)</text>
        <dbReference type="Rhea" id="RHEA:46608"/>
        <dbReference type="Rhea" id="RHEA-COMP:11060"/>
        <dbReference type="Rhea" id="RHEA-COMP:11605"/>
        <dbReference type="ChEBI" id="CHEBI:15378"/>
        <dbReference type="ChEBI" id="CHEBI:30013"/>
        <dbReference type="ChEBI" id="CHEBI:30616"/>
        <dbReference type="ChEBI" id="CHEBI:61977"/>
        <dbReference type="ChEBI" id="CHEBI:456216"/>
        <dbReference type="EC" id="2.7.12.1"/>
    </reaction>
</comment>
<evidence type="ECO:0000313" key="13">
    <source>
        <dbReference type="EMBL" id="KAJ1974920.1"/>
    </source>
</evidence>
<gene>
    <name evidence="13" type="primary">POM1</name>
    <name evidence="13" type="ORF">H4R34_004533</name>
</gene>
<evidence type="ECO:0000256" key="5">
    <source>
        <dbReference type="ARBA" id="ARBA00022741"/>
    </source>
</evidence>